<dbReference type="SUPFAM" id="SSF48452">
    <property type="entry name" value="TPR-like"/>
    <property type="match status" value="1"/>
</dbReference>
<dbReference type="Proteomes" id="UP000249499">
    <property type="component" value="Chromosome"/>
</dbReference>
<evidence type="ECO:0000313" key="1">
    <source>
        <dbReference type="EMBL" id="WFR96881.1"/>
    </source>
</evidence>
<keyword evidence="2" id="KW-1185">Reference proteome</keyword>
<dbReference type="Gene3D" id="1.25.40.10">
    <property type="entry name" value="Tetratricopeptide repeat domain"/>
    <property type="match status" value="1"/>
</dbReference>
<accession>A0AAF1KVQ9</accession>
<proteinExistence type="predicted"/>
<dbReference type="InterPro" id="IPR019734">
    <property type="entry name" value="TPR_rpt"/>
</dbReference>
<dbReference type="AlphaFoldDB" id="A0AAF1KVQ9"/>
<reference evidence="2" key="2">
    <citation type="journal article" date="2023" name="MicrobiologyOpen">
        <title>Genomics of the tumorigenes clade of the family Rhizobiaceae and description of Rhizobium rhododendri sp. nov.</title>
        <authorList>
            <person name="Kuzmanovic N."/>
            <person name="diCenzo G.C."/>
            <person name="Bunk B."/>
            <person name="Sproeer C."/>
            <person name="Fruehling A."/>
            <person name="Neumann-Schaal M."/>
            <person name="Overmann J."/>
            <person name="Smalla K."/>
        </authorList>
    </citation>
    <scope>NUCLEOTIDE SEQUENCE [LARGE SCALE GENOMIC DNA]</scope>
    <source>
        <strain evidence="2">1078</strain>
    </source>
</reference>
<dbReference type="EMBL" id="CP117255">
    <property type="protein sequence ID" value="WFR96881.1"/>
    <property type="molecule type" value="Genomic_DNA"/>
</dbReference>
<gene>
    <name evidence="1" type="ORF">PR017_07140</name>
</gene>
<reference evidence="1 2" key="1">
    <citation type="journal article" date="2018" name="Sci. Rep.">
        <title>Rhizobium tumorigenes sp. nov., a novel plant tumorigenic bacterium isolated from cane gall tumors on thornless blackberry.</title>
        <authorList>
            <person name="Kuzmanovi N."/>
            <person name="Smalla K."/>
            <person name="Gronow S."/>
            <person name="PuBawska J."/>
        </authorList>
    </citation>
    <scope>NUCLEOTIDE SEQUENCE [LARGE SCALE GENOMIC DNA]</scope>
    <source>
        <strain evidence="1 2">1078</strain>
    </source>
</reference>
<dbReference type="InterPro" id="IPR011990">
    <property type="entry name" value="TPR-like_helical_dom_sf"/>
</dbReference>
<name>A0AAF1KVQ9_9HYPH</name>
<organism evidence="1 2">
    <name type="scientific">Rhizobium tumorigenes</name>
    <dbReference type="NCBI Taxonomy" id="2041385"/>
    <lineage>
        <taxon>Bacteria</taxon>
        <taxon>Pseudomonadati</taxon>
        <taxon>Pseudomonadota</taxon>
        <taxon>Alphaproteobacteria</taxon>
        <taxon>Hyphomicrobiales</taxon>
        <taxon>Rhizobiaceae</taxon>
        <taxon>Rhizobium/Agrobacterium group</taxon>
        <taxon>Rhizobium</taxon>
    </lineage>
</organism>
<dbReference type="RefSeq" id="WP_111221949.1">
    <property type="nucleotide sequence ID" value="NZ_CP117255.1"/>
</dbReference>
<protein>
    <submittedName>
        <fullName evidence="1">Tetratricopeptide repeat protein</fullName>
    </submittedName>
</protein>
<dbReference type="SMART" id="SM00028">
    <property type="entry name" value="TPR"/>
    <property type="match status" value="2"/>
</dbReference>
<evidence type="ECO:0000313" key="2">
    <source>
        <dbReference type="Proteomes" id="UP000249499"/>
    </source>
</evidence>
<dbReference type="KEGG" id="rtu:PR017_07140"/>
<sequence length="146" mass="16294">MSVEQEELPDDIHERVTELSEQGNDLLDSGNETGAIACWQSAIRLLPEPHHKWDAALWLYASIGDAQRQQGDMEAALSSFQQAAASSDGHANGFVQLGIGTCLYDLDHQEESTDPLLRAYMAEGEEIFEESDPKYLNSLRMRKLID</sequence>